<reference evidence="1 2" key="1">
    <citation type="submission" date="2016-10" db="EMBL/GenBank/DDBJ databases">
        <authorList>
            <person name="de Groot N.N."/>
        </authorList>
    </citation>
    <scope>NUCLEOTIDE SEQUENCE [LARGE SCALE GENOMIC DNA]</scope>
    <source>
        <strain evidence="1 2">A52C2</strain>
    </source>
</reference>
<proteinExistence type="predicted"/>
<dbReference type="Proteomes" id="UP000199647">
    <property type="component" value="Unassembled WGS sequence"/>
</dbReference>
<protein>
    <submittedName>
        <fullName evidence="1">Uncharacterized protein</fullName>
    </submittedName>
</protein>
<name>A0A1H9JN40_9HYPH</name>
<accession>A0A1H9JN40</accession>
<sequence>MFFAEITRDGIAFCAFETEREASEWIVDELGSDYSNDFWVGNNGKLHCSGRSLDFSAIVHNSLEHAITSNAAIDPEAMPTVFRALCDAVEIAQDAY</sequence>
<dbReference type="EMBL" id="FOFG01000008">
    <property type="protein sequence ID" value="SEQ88158.1"/>
    <property type="molecule type" value="Genomic_DNA"/>
</dbReference>
<evidence type="ECO:0000313" key="2">
    <source>
        <dbReference type="Proteomes" id="UP000199647"/>
    </source>
</evidence>
<gene>
    <name evidence="1" type="ORF">SAMN05216548_108189</name>
</gene>
<evidence type="ECO:0000313" key="1">
    <source>
        <dbReference type="EMBL" id="SEQ88158.1"/>
    </source>
</evidence>
<dbReference type="AlphaFoldDB" id="A0A1H9JN40"/>
<keyword evidence="2" id="KW-1185">Reference proteome</keyword>
<organism evidence="1 2">
    <name type="scientific">Faunimonas pinastri</name>
    <dbReference type="NCBI Taxonomy" id="1855383"/>
    <lineage>
        <taxon>Bacteria</taxon>
        <taxon>Pseudomonadati</taxon>
        <taxon>Pseudomonadota</taxon>
        <taxon>Alphaproteobacteria</taxon>
        <taxon>Hyphomicrobiales</taxon>
        <taxon>Afifellaceae</taxon>
        <taxon>Faunimonas</taxon>
    </lineage>
</organism>